<evidence type="ECO:0000313" key="1">
    <source>
        <dbReference type="EMBL" id="KAK9877988.1"/>
    </source>
</evidence>
<keyword evidence="2" id="KW-1185">Reference proteome</keyword>
<name>A0AAW1U5X6_9CUCU</name>
<comment type="caution">
    <text evidence="1">The sequence shown here is derived from an EMBL/GenBank/DDBJ whole genome shotgun (WGS) entry which is preliminary data.</text>
</comment>
<dbReference type="EMBL" id="JARQZJ010000044">
    <property type="protein sequence ID" value="KAK9877988.1"/>
    <property type="molecule type" value="Genomic_DNA"/>
</dbReference>
<sequence length="203" mass="23550">MKPNSKQRRDAIIALAKEGNFLFNKTSTILRPVRRVDRYYDSSNEEHLPCSYCLGSYKKKSLHRHANCCNQNNSSSSARKMPRIDGQATLLRGSIIHDVLLKEKLFPRVRVDEVALVVKKDKLICSYGLSYLKGRRSKGNIDFVRQTVRRLARLLMFARSENNCIKEFLDLLFPKHFELIIRGVKKLDDIITTLKTSSLQHWQ</sequence>
<protein>
    <recommendedName>
        <fullName evidence="3">Reverse transcriptase</fullName>
    </recommendedName>
</protein>
<dbReference type="PANTHER" id="PTHR33480">
    <property type="entry name" value="SET DOMAIN-CONTAINING PROTEIN-RELATED"/>
    <property type="match status" value="1"/>
</dbReference>
<dbReference type="AlphaFoldDB" id="A0AAW1U5X6"/>
<organism evidence="1 2">
    <name type="scientific">Henosepilachna vigintioctopunctata</name>
    <dbReference type="NCBI Taxonomy" id="420089"/>
    <lineage>
        <taxon>Eukaryota</taxon>
        <taxon>Metazoa</taxon>
        <taxon>Ecdysozoa</taxon>
        <taxon>Arthropoda</taxon>
        <taxon>Hexapoda</taxon>
        <taxon>Insecta</taxon>
        <taxon>Pterygota</taxon>
        <taxon>Neoptera</taxon>
        <taxon>Endopterygota</taxon>
        <taxon>Coleoptera</taxon>
        <taxon>Polyphaga</taxon>
        <taxon>Cucujiformia</taxon>
        <taxon>Coccinelloidea</taxon>
        <taxon>Coccinellidae</taxon>
        <taxon>Epilachninae</taxon>
        <taxon>Epilachnini</taxon>
        <taxon>Henosepilachna</taxon>
    </lineage>
</organism>
<evidence type="ECO:0008006" key="3">
    <source>
        <dbReference type="Google" id="ProtNLM"/>
    </source>
</evidence>
<dbReference type="PANTHER" id="PTHR33480:SF1">
    <property type="entry name" value="TYR RECOMBINASE DOMAIN-CONTAINING PROTEIN"/>
    <property type="match status" value="1"/>
</dbReference>
<proteinExistence type="predicted"/>
<accession>A0AAW1U5X6</accession>
<reference evidence="1 2" key="1">
    <citation type="submission" date="2023-03" db="EMBL/GenBank/DDBJ databases">
        <title>Genome insight into feeding habits of ladybird beetles.</title>
        <authorList>
            <person name="Li H.-S."/>
            <person name="Huang Y.-H."/>
            <person name="Pang H."/>
        </authorList>
    </citation>
    <scope>NUCLEOTIDE SEQUENCE [LARGE SCALE GENOMIC DNA]</scope>
    <source>
        <strain evidence="1">SYSU_2023b</strain>
        <tissue evidence="1">Whole body</tissue>
    </source>
</reference>
<dbReference type="Proteomes" id="UP001431783">
    <property type="component" value="Unassembled WGS sequence"/>
</dbReference>
<gene>
    <name evidence="1" type="ORF">WA026_020202</name>
</gene>
<evidence type="ECO:0000313" key="2">
    <source>
        <dbReference type="Proteomes" id="UP001431783"/>
    </source>
</evidence>